<protein>
    <submittedName>
        <fullName evidence="2">Uncharacterized protein</fullName>
    </submittedName>
</protein>
<keyword evidence="3" id="KW-1185">Reference proteome</keyword>
<reference evidence="2" key="1">
    <citation type="submission" date="2021-02" db="EMBL/GenBank/DDBJ databases">
        <title>Skermanella TT6 skin isolate.</title>
        <authorList>
            <person name="Lee K."/>
            <person name="Ganzorig M."/>
        </authorList>
    </citation>
    <scope>NUCLEOTIDE SEQUENCE</scope>
    <source>
        <strain evidence="2">TT6</strain>
    </source>
</reference>
<proteinExistence type="predicted"/>
<evidence type="ECO:0000313" key="2">
    <source>
        <dbReference type="EMBL" id="QQP89367.1"/>
    </source>
</evidence>
<organism evidence="2 3">
    <name type="scientific">Skermanella cutis</name>
    <dbReference type="NCBI Taxonomy" id="2775420"/>
    <lineage>
        <taxon>Bacteria</taxon>
        <taxon>Pseudomonadati</taxon>
        <taxon>Pseudomonadota</taxon>
        <taxon>Alphaproteobacteria</taxon>
        <taxon>Rhodospirillales</taxon>
        <taxon>Azospirillaceae</taxon>
        <taxon>Skermanella</taxon>
    </lineage>
</organism>
<accession>A0ABX7B5C6</accession>
<feature type="region of interest" description="Disordered" evidence="1">
    <location>
        <begin position="29"/>
        <end position="63"/>
    </location>
</feature>
<sequence>MLIRTPIEIGLVLRTLNALGLGLSVDATDELGGTEAPQANSIPSPIPSIDIDGLLDDPAANRS</sequence>
<evidence type="ECO:0000313" key="3">
    <source>
        <dbReference type="Proteomes" id="UP000595197"/>
    </source>
</evidence>
<dbReference type="RefSeq" id="WP_201075520.1">
    <property type="nucleotide sequence ID" value="NZ_CP067420.1"/>
</dbReference>
<name>A0ABX7B5C6_9PROT</name>
<evidence type="ECO:0000256" key="1">
    <source>
        <dbReference type="SAM" id="MobiDB-lite"/>
    </source>
</evidence>
<gene>
    <name evidence="2" type="ORF">IGS68_25865</name>
</gene>
<dbReference type="EMBL" id="CP067420">
    <property type="protein sequence ID" value="QQP89367.1"/>
    <property type="molecule type" value="Genomic_DNA"/>
</dbReference>
<dbReference type="Proteomes" id="UP000595197">
    <property type="component" value="Chromosome"/>
</dbReference>